<dbReference type="PANTHER" id="PTHR33064">
    <property type="entry name" value="POL PROTEIN"/>
    <property type="match status" value="1"/>
</dbReference>
<dbReference type="Gene3D" id="2.40.70.10">
    <property type="entry name" value="Acid Proteases"/>
    <property type="match status" value="1"/>
</dbReference>
<dbReference type="InterPro" id="IPR043502">
    <property type="entry name" value="DNA/RNA_pol_sf"/>
</dbReference>
<dbReference type="PROSITE" id="PS50878">
    <property type="entry name" value="RT_POL"/>
    <property type="match status" value="1"/>
</dbReference>
<dbReference type="OrthoDB" id="2282011at2759"/>
<evidence type="ECO:0000313" key="4">
    <source>
        <dbReference type="Proteomes" id="UP000078561"/>
    </source>
</evidence>
<feature type="domain" description="Reverse transcriptase" evidence="2">
    <location>
        <begin position="533"/>
        <end position="719"/>
    </location>
</feature>
<dbReference type="Gene3D" id="3.10.10.10">
    <property type="entry name" value="HIV Type 1 Reverse Transcriptase, subunit A, domain 1"/>
    <property type="match status" value="1"/>
</dbReference>
<feature type="non-terminal residue" evidence="3">
    <location>
        <position position="789"/>
    </location>
</feature>
<dbReference type="PANTHER" id="PTHR33064:SF37">
    <property type="entry name" value="RIBONUCLEASE H"/>
    <property type="match status" value="1"/>
</dbReference>
<accession>A0A163J125</accession>
<dbReference type="InParanoid" id="A0A163J125"/>
<feature type="region of interest" description="Disordered" evidence="1">
    <location>
        <begin position="229"/>
        <end position="256"/>
    </location>
</feature>
<dbReference type="Gene3D" id="3.30.70.270">
    <property type="match status" value="2"/>
</dbReference>
<feature type="non-terminal residue" evidence="3">
    <location>
        <position position="1"/>
    </location>
</feature>
<evidence type="ECO:0000259" key="2">
    <source>
        <dbReference type="PROSITE" id="PS50878"/>
    </source>
</evidence>
<reference evidence="3" key="1">
    <citation type="submission" date="2016-04" db="EMBL/GenBank/DDBJ databases">
        <authorList>
            <person name="Evans L.H."/>
            <person name="Alamgir A."/>
            <person name="Owens N."/>
            <person name="Weber N.D."/>
            <person name="Virtaneva K."/>
            <person name="Barbian K."/>
            <person name="Babar A."/>
            <person name="Rosenke K."/>
        </authorList>
    </citation>
    <scope>NUCLEOTIDE SEQUENCE [LARGE SCALE GENOMIC DNA]</scope>
    <source>
        <strain evidence="3">CBS 101.48</strain>
    </source>
</reference>
<dbReference type="EMBL" id="LT551164">
    <property type="protein sequence ID" value="SAL96513.1"/>
    <property type="molecule type" value="Genomic_DNA"/>
</dbReference>
<gene>
    <name evidence="3" type="primary">ABSGL_01929.1 scaffold 2595</name>
</gene>
<dbReference type="InterPro" id="IPR051320">
    <property type="entry name" value="Viral_Replic_Matur_Polypro"/>
</dbReference>
<dbReference type="AlphaFoldDB" id="A0A163J125"/>
<feature type="region of interest" description="Disordered" evidence="1">
    <location>
        <begin position="145"/>
        <end position="194"/>
    </location>
</feature>
<dbReference type="CDD" id="cd01647">
    <property type="entry name" value="RT_LTR"/>
    <property type="match status" value="1"/>
</dbReference>
<dbReference type="Proteomes" id="UP000078561">
    <property type="component" value="Unassembled WGS sequence"/>
</dbReference>
<evidence type="ECO:0000313" key="3">
    <source>
        <dbReference type="EMBL" id="SAL96513.1"/>
    </source>
</evidence>
<name>A0A163J125_ABSGL</name>
<sequence length="789" mass="89542">YLEWSLGKAYSQHVANMRTNMAQDTVENWDLVKTWLLQYKDTPTQRWKNLCELSRMMLQHGESSDQMCRRILQDAERLGLDRFSAAELFVAGVLRCRPDSWNQKVNDAMEKCIDMGENSLVDIIHRLSSLGLNSDRTAKRKVMDTTFATSSPSTSNSNSNSYGNSNSNSNSNRNSNNHRNSNSSNNPSSNNGNNNGPRLCRKNCGAIYFDGHNKVCPYKNVTVWTNQDNKRARAATKHQQQQHHQQHHPSNNGEQRQAIRSNIEGSPSLQQSRYAPNNLLTNTDEVTTLTEQISLDDYDFDKIMCKYNRASHKEHVKLNDSSLASDDDILVPITIEDHQILALVDGGANFSSLDQTFCTNKKISFVTYDQPHPISLADSDATGFIYGRTAPLTIHYRSKTYRAQFDVMHLSFGRNMCIGTDFMKVLCIAYTGLATSWTSPNRTEEESPFKDIVTPNQDPYGSPTFQTNLQAYIKPSIDANALIPSDSFCTHPDAMIRLDTPPDAAGYRAQYKIADTLVPIVKETVHKWLDQGIIVKVPSTVDNRWNSPLTLAPKKDSSGKYTAKRPCLDPRHINKFLKEDQFPLPKISDIFLKLKDAVIYTTLDLTNAFHRFEIYPPHQHKTTFTSVDGLQYMFRGCPFGLKPISSKFQRVMTSLFSQAPFHSYVATFVDDIVIYSDSPDKHAEHVRSVIAELTRVNLMLNPNKCHFAQQTIYLLGFCIEANGKSRLDDRKVTNVQEWPEPTTGKQIQQFLGLVNYFRAYIPYFADLTAPLDTLRSHEGKLGHRWTSSH</sequence>
<proteinExistence type="predicted"/>
<evidence type="ECO:0000256" key="1">
    <source>
        <dbReference type="SAM" id="MobiDB-lite"/>
    </source>
</evidence>
<feature type="compositionally biased region" description="Low complexity" evidence="1">
    <location>
        <begin position="150"/>
        <end position="194"/>
    </location>
</feature>
<dbReference type="InterPro" id="IPR021109">
    <property type="entry name" value="Peptidase_aspartic_dom_sf"/>
</dbReference>
<keyword evidence="4" id="KW-1185">Reference proteome</keyword>
<dbReference type="Pfam" id="PF00078">
    <property type="entry name" value="RVT_1"/>
    <property type="match status" value="1"/>
</dbReference>
<dbReference type="InterPro" id="IPR000477">
    <property type="entry name" value="RT_dom"/>
</dbReference>
<feature type="compositionally biased region" description="Basic residues" evidence="1">
    <location>
        <begin position="232"/>
        <end position="247"/>
    </location>
</feature>
<dbReference type="CDD" id="cd00303">
    <property type="entry name" value="retropepsin_like"/>
    <property type="match status" value="1"/>
</dbReference>
<dbReference type="InterPro" id="IPR043128">
    <property type="entry name" value="Rev_trsase/Diguanyl_cyclase"/>
</dbReference>
<protein>
    <recommendedName>
        <fullName evidence="2">Reverse transcriptase domain-containing protein</fullName>
    </recommendedName>
</protein>
<dbReference type="SUPFAM" id="SSF56672">
    <property type="entry name" value="DNA/RNA polymerases"/>
    <property type="match status" value="1"/>
</dbReference>
<dbReference type="STRING" id="4829.A0A163J125"/>
<organism evidence="3">
    <name type="scientific">Absidia glauca</name>
    <name type="common">Pin mould</name>
    <dbReference type="NCBI Taxonomy" id="4829"/>
    <lineage>
        <taxon>Eukaryota</taxon>
        <taxon>Fungi</taxon>
        <taxon>Fungi incertae sedis</taxon>
        <taxon>Mucoromycota</taxon>
        <taxon>Mucoromycotina</taxon>
        <taxon>Mucoromycetes</taxon>
        <taxon>Mucorales</taxon>
        <taxon>Cunninghamellaceae</taxon>
        <taxon>Absidia</taxon>
    </lineage>
</organism>